<name>A0ABW6SLX0_9ACTN</name>
<evidence type="ECO:0000256" key="3">
    <source>
        <dbReference type="ARBA" id="ARBA00022827"/>
    </source>
</evidence>
<dbReference type="RefSeq" id="WP_387409031.1">
    <property type="nucleotide sequence ID" value="NZ_JBIASD010000003.1"/>
</dbReference>
<dbReference type="PANTHER" id="PTHR43004">
    <property type="entry name" value="TRK SYSTEM POTASSIUM UPTAKE PROTEIN"/>
    <property type="match status" value="1"/>
</dbReference>
<feature type="domain" description="FAD-binding" evidence="5">
    <location>
        <begin position="40"/>
        <end position="380"/>
    </location>
</feature>
<protein>
    <submittedName>
        <fullName evidence="6">FAD-dependent monooxygenase</fullName>
    </submittedName>
</protein>
<dbReference type="InterPro" id="IPR050641">
    <property type="entry name" value="RIFMO-like"/>
</dbReference>
<evidence type="ECO:0000256" key="1">
    <source>
        <dbReference type="ARBA" id="ARBA00001974"/>
    </source>
</evidence>
<dbReference type="Proteomes" id="UP001602013">
    <property type="component" value="Unassembled WGS sequence"/>
</dbReference>
<keyword evidence="3" id="KW-0274">FAD</keyword>
<dbReference type="EMBL" id="JBIASD010000003">
    <property type="protein sequence ID" value="MFF3665009.1"/>
    <property type="molecule type" value="Genomic_DNA"/>
</dbReference>
<dbReference type="Pfam" id="PF01494">
    <property type="entry name" value="FAD_binding_3"/>
    <property type="match status" value="1"/>
</dbReference>
<comment type="caution">
    <text evidence="6">The sequence shown here is derived from an EMBL/GenBank/DDBJ whole genome shotgun (WGS) entry which is preliminary data.</text>
</comment>
<dbReference type="InterPro" id="IPR002938">
    <property type="entry name" value="FAD-bd"/>
</dbReference>
<evidence type="ECO:0000313" key="6">
    <source>
        <dbReference type="EMBL" id="MFF3665009.1"/>
    </source>
</evidence>
<keyword evidence="7" id="KW-1185">Reference proteome</keyword>
<evidence type="ECO:0000256" key="4">
    <source>
        <dbReference type="SAM" id="MobiDB-lite"/>
    </source>
</evidence>
<keyword evidence="2" id="KW-0285">Flavoprotein</keyword>
<gene>
    <name evidence="6" type="ORF">ACFYXI_05390</name>
</gene>
<dbReference type="SUPFAM" id="SSF51905">
    <property type="entry name" value="FAD/NAD(P)-binding domain"/>
    <property type="match status" value="1"/>
</dbReference>
<proteinExistence type="predicted"/>
<dbReference type="InterPro" id="IPR036188">
    <property type="entry name" value="FAD/NAD-bd_sf"/>
</dbReference>
<dbReference type="Gene3D" id="3.40.30.120">
    <property type="match status" value="1"/>
</dbReference>
<feature type="region of interest" description="Disordered" evidence="4">
    <location>
        <begin position="1"/>
        <end position="43"/>
    </location>
</feature>
<dbReference type="Pfam" id="PF21274">
    <property type="entry name" value="Rng_hyd_C"/>
    <property type="match status" value="1"/>
</dbReference>
<feature type="compositionally biased region" description="Basic and acidic residues" evidence="4">
    <location>
        <begin position="1"/>
        <end position="13"/>
    </location>
</feature>
<keyword evidence="6" id="KW-0560">Oxidoreductase</keyword>
<evidence type="ECO:0000256" key="2">
    <source>
        <dbReference type="ARBA" id="ARBA00022630"/>
    </source>
</evidence>
<accession>A0ABW6SLX0</accession>
<dbReference type="GO" id="GO:0004497">
    <property type="term" value="F:monooxygenase activity"/>
    <property type="evidence" value="ECO:0007669"/>
    <property type="project" value="UniProtKB-KW"/>
</dbReference>
<evidence type="ECO:0000313" key="7">
    <source>
        <dbReference type="Proteomes" id="UP001602013"/>
    </source>
</evidence>
<evidence type="ECO:0000259" key="5">
    <source>
        <dbReference type="Pfam" id="PF01494"/>
    </source>
</evidence>
<dbReference type="Gene3D" id="3.50.50.60">
    <property type="entry name" value="FAD/NAD(P)-binding domain"/>
    <property type="match status" value="1"/>
</dbReference>
<dbReference type="PANTHER" id="PTHR43004:SF19">
    <property type="entry name" value="BINDING MONOOXYGENASE, PUTATIVE (JCVI)-RELATED"/>
    <property type="match status" value="1"/>
</dbReference>
<keyword evidence="6" id="KW-0503">Monooxygenase</keyword>
<comment type="cofactor">
    <cofactor evidence="1">
        <name>FAD</name>
        <dbReference type="ChEBI" id="CHEBI:57692"/>
    </cofactor>
</comment>
<dbReference type="NCBIfam" id="NF004832">
    <property type="entry name" value="PRK06184.1"/>
    <property type="match status" value="1"/>
</dbReference>
<sequence>MDHANEYAPERDTTSTAGAGHRAGSRPEHGRERKKRQGDDTDVLIVGAGPTGLTLAVDLARRGVRFRVVDKASRPFEGSRGKGLQPRTLEVFDDLGVIDEIVATGTVYPPLRVKIGRVPVYQGRMHKMKAPTAAVPYPMVIMQPQWRTEEVLRARLAALGGAVEWGAGLVDLHQDEAGVTAVLGTGETVRARYLVAADGGRSFVRKALDVGFAGETREEERMLVGDVRISGLDRRHIHVWVRPGKGIGKGIVSLFPMAGTDTFQFMAPLRPGVEPDMTLSGYRRVLRERSLLRGLRVDDLLWASLYRVNIRMAERYRVGRVFLAGDAAHVHSPAGGQGLNTGVQDAYNLGWKIARVLAGGPEALLDTYEEERLPIAAHVLGLSTALHDGKTYRRDEKTEQLQLGYRGGSLARRGGDRAPDGRHRLADGTPVRLFDLFRGPHFTLLSTGTLPVPDEVSRDVPGREIRAYRLAEPYPNERYGNERFVLVRPDGYVGVATSSVEELAAYLALV</sequence>
<reference evidence="6 7" key="1">
    <citation type="submission" date="2024-10" db="EMBL/GenBank/DDBJ databases">
        <title>The Natural Products Discovery Center: Release of the First 8490 Sequenced Strains for Exploring Actinobacteria Biosynthetic Diversity.</title>
        <authorList>
            <person name="Kalkreuter E."/>
            <person name="Kautsar S.A."/>
            <person name="Yang D."/>
            <person name="Bader C.D."/>
            <person name="Teijaro C.N."/>
            <person name="Fluegel L."/>
            <person name="Davis C.M."/>
            <person name="Simpson J.R."/>
            <person name="Lauterbach L."/>
            <person name="Steele A.D."/>
            <person name="Gui C."/>
            <person name="Meng S."/>
            <person name="Li G."/>
            <person name="Viehrig K."/>
            <person name="Ye F."/>
            <person name="Su P."/>
            <person name="Kiefer A.F."/>
            <person name="Nichols A."/>
            <person name="Cepeda A.J."/>
            <person name="Yan W."/>
            <person name="Fan B."/>
            <person name="Jiang Y."/>
            <person name="Adhikari A."/>
            <person name="Zheng C.-J."/>
            <person name="Schuster L."/>
            <person name="Cowan T.M."/>
            <person name="Smanski M.J."/>
            <person name="Chevrette M.G."/>
            <person name="De Carvalho L.P.S."/>
            <person name="Shen B."/>
        </authorList>
    </citation>
    <scope>NUCLEOTIDE SEQUENCE [LARGE SCALE GENOMIC DNA]</scope>
    <source>
        <strain evidence="6 7">NPDC002173</strain>
    </source>
</reference>
<organism evidence="6 7">
    <name type="scientific">Microtetraspora malaysiensis</name>
    <dbReference type="NCBI Taxonomy" id="161358"/>
    <lineage>
        <taxon>Bacteria</taxon>
        <taxon>Bacillati</taxon>
        <taxon>Actinomycetota</taxon>
        <taxon>Actinomycetes</taxon>
        <taxon>Streptosporangiales</taxon>
        <taxon>Streptosporangiaceae</taxon>
        <taxon>Microtetraspora</taxon>
    </lineage>
</organism>
<dbReference type="Gene3D" id="3.30.70.2450">
    <property type="match status" value="1"/>
</dbReference>
<dbReference type="PRINTS" id="PR00420">
    <property type="entry name" value="RNGMNOXGNASE"/>
</dbReference>